<evidence type="ECO:0000313" key="11">
    <source>
        <dbReference type="EMBL" id="UJF32612.1"/>
    </source>
</evidence>
<dbReference type="InterPro" id="IPR017871">
    <property type="entry name" value="ABC_transporter-like_CS"/>
</dbReference>
<dbReference type="SMART" id="SM00382">
    <property type="entry name" value="AAA"/>
    <property type="match status" value="2"/>
</dbReference>
<keyword evidence="8" id="KW-0472">Membrane</keyword>
<dbReference type="InterPro" id="IPR027417">
    <property type="entry name" value="P-loop_NTPase"/>
</dbReference>
<accession>A0ABY3SFL9</accession>
<evidence type="ECO:0000256" key="2">
    <source>
        <dbReference type="ARBA" id="ARBA00005417"/>
    </source>
</evidence>
<dbReference type="GO" id="GO:0005524">
    <property type="term" value="F:ATP binding"/>
    <property type="evidence" value="ECO:0007669"/>
    <property type="project" value="UniProtKB-KW"/>
</dbReference>
<dbReference type="Proteomes" id="UP001649230">
    <property type="component" value="Chromosome"/>
</dbReference>
<evidence type="ECO:0000256" key="7">
    <source>
        <dbReference type="ARBA" id="ARBA00022967"/>
    </source>
</evidence>
<evidence type="ECO:0000256" key="1">
    <source>
        <dbReference type="ARBA" id="ARBA00004202"/>
    </source>
</evidence>
<feature type="domain" description="ABC transporter" evidence="10">
    <location>
        <begin position="339"/>
        <end position="571"/>
    </location>
</feature>
<keyword evidence="12" id="KW-1185">Reference proteome</keyword>
<evidence type="ECO:0000256" key="6">
    <source>
        <dbReference type="ARBA" id="ARBA00022840"/>
    </source>
</evidence>
<evidence type="ECO:0000256" key="8">
    <source>
        <dbReference type="ARBA" id="ARBA00023136"/>
    </source>
</evidence>
<dbReference type="RefSeq" id="WP_235118960.1">
    <property type="nucleotide sequence ID" value="NZ_CP090978.1"/>
</dbReference>
<evidence type="ECO:0000256" key="3">
    <source>
        <dbReference type="ARBA" id="ARBA00022448"/>
    </source>
</evidence>
<dbReference type="EMBL" id="CP090978">
    <property type="protein sequence ID" value="UJF32612.1"/>
    <property type="molecule type" value="Genomic_DNA"/>
</dbReference>
<dbReference type="InterPro" id="IPR015856">
    <property type="entry name" value="ABC_transpr_CbiO/EcfA_su"/>
</dbReference>
<evidence type="ECO:0000256" key="9">
    <source>
        <dbReference type="SAM" id="MobiDB-lite"/>
    </source>
</evidence>
<evidence type="ECO:0000313" key="12">
    <source>
        <dbReference type="Proteomes" id="UP001649230"/>
    </source>
</evidence>
<evidence type="ECO:0000256" key="5">
    <source>
        <dbReference type="ARBA" id="ARBA00022741"/>
    </source>
</evidence>
<keyword evidence="4" id="KW-1003">Cell membrane</keyword>
<dbReference type="Gene3D" id="3.40.50.300">
    <property type="entry name" value="P-loop containing nucleotide triphosphate hydrolases"/>
    <property type="match status" value="2"/>
</dbReference>
<feature type="domain" description="ABC transporter" evidence="10">
    <location>
        <begin position="4"/>
        <end position="242"/>
    </location>
</feature>
<feature type="compositionally biased region" description="Low complexity" evidence="9">
    <location>
        <begin position="285"/>
        <end position="309"/>
    </location>
</feature>
<name>A0ABY3SFL9_9BACL</name>
<dbReference type="SUPFAM" id="SSF52540">
    <property type="entry name" value="P-loop containing nucleoside triphosphate hydrolases"/>
    <property type="match status" value="2"/>
</dbReference>
<dbReference type="InterPro" id="IPR003593">
    <property type="entry name" value="AAA+_ATPase"/>
</dbReference>
<dbReference type="PANTHER" id="PTHR43553">
    <property type="entry name" value="HEAVY METAL TRANSPORTER"/>
    <property type="match status" value="1"/>
</dbReference>
<dbReference type="InterPro" id="IPR050095">
    <property type="entry name" value="ECF_ABC_transporter_ATP-bd"/>
</dbReference>
<organism evidence="11 12">
    <name type="scientific">Paenibacillus hexagrammi</name>
    <dbReference type="NCBI Taxonomy" id="2908839"/>
    <lineage>
        <taxon>Bacteria</taxon>
        <taxon>Bacillati</taxon>
        <taxon>Bacillota</taxon>
        <taxon>Bacilli</taxon>
        <taxon>Bacillales</taxon>
        <taxon>Paenibacillaceae</taxon>
        <taxon>Paenibacillus</taxon>
    </lineage>
</organism>
<feature type="region of interest" description="Disordered" evidence="9">
    <location>
        <begin position="285"/>
        <end position="314"/>
    </location>
</feature>
<keyword evidence="6 11" id="KW-0067">ATP-binding</keyword>
<dbReference type="Pfam" id="PF00005">
    <property type="entry name" value="ABC_tran"/>
    <property type="match status" value="2"/>
</dbReference>
<evidence type="ECO:0000256" key="4">
    <source>
        <dbReference type="ARBA" id="ARBA00022475"/>
    </source>
</evidence>
<dbReference type="PROSITE" id="PS00211">
    <property type="entry name" value="ABC_TRANSPORTER_1"/>
    <property type="match status" value="1"/>
</dbReference>
<sequence>MAILDIQELSFCYPASERTILDQINLTVQPGEFVLLCGTSGCGKTTLLRHIKRELSPVGTSSGEVLFEGKPLSAYDDSFMARHIGMVQQSPENQTVTDRVLSELVFTMENVGFESELMRRRVAELSHYFGLDAWLSKPVFELSGGQKQLVQLASVLALQPRLLLLDEPTAQLDPLAARELIQLLHRINQDLGLTIIIAEHRFDELLPIVDRVVFMEDGSVKHSGTPREVTEALWSNEVGHSRDFVPPIPRLFLQAGVSREVPLTVKEGRKHAWLAALRYQATQSAQSARTTQTTQTTQTSQTAQSPQTTERSSMSLLNRFRLGDSTSKPSSNDRQPILLECREVYLQYTPQDIAPVLKNASLSVAAGECLAILGANGSGKTTLLKVLAGIMKPQKGKVLLEGNHLGKMKAHERAARVGFLHQNPLTYFLEETVEQELSLAMARAGSQGSLTLEQTAETFGLLHLLKQHPYDLSEGERQLAALAGILLAGASLLLLDEPTKGLDPAAKRQWGERLRELKRIGKTIVMVTHDIEFAAEYATRCTMMFDGTLTAAQDPKLFFSDNLYYTTAMNQLMRWN</sequence>
<dbReference type="CDD" id="cd03225">
    <property type="entry name" value="ABC_cobalt_CbiO_domain1"/>
    <property type="match status" value="2"/>
</dbReference>
<keyword evidence="5" id="KW-0547">Nucleotide-binding</keyword>
<protein>
    <submittedName>
        <fullName evidence="11">Energy-coupling factor ABC transporter ATP-binding protein</fullName>
    </submittedName>
</protein>
<evidence type="ECO:0000259" key="10">
    <source>
        <dbReference type="PROSITE" id="PS50893"/>
    </source>
</evidence>
<keyword evidence="3" id="KW-0813">Transport</keyword>
<proteinExistence type="inferred from homology"/>
<dbReference type="PANTHER" id="PTHR43553:SF27">
    <property type="entry name" value="ENERGY-COUPLING FACTOR TRANSPORTER ATP-BINDING PROTEIN ECFA2"/>
    <property type="match status" value="1"/>
</dbReference>
<gene>
    <name evidence="11" type="ORF">L0M14_23735</name>
</gene>
<dbReference type="PROSITE" id="PS50893">
    <property type="entry name" value="ABC_TRANSPORTER_2"/>
    <property type="match status" value="2"/>
</dbReference>
<comment type="subcellular location">
    <subcellularLocation>
        <location evidence="1">Cell membrane</location>
        <topology evidence="1">Peripheral membrane protein</topology>
    </subcellularLocation>
</comment>
<keyword evidence="7" id="KW-1278">Translocase</keyword>
<reference evidence="11 12" key="1">
    <citation type="journal article" date="2024" name="Int. J. Syst. Evol. Microbiol.">
        <title>Paenibacillus hexagrammi sp. nov., a novel bacterium isolated from the gut content of Hexagrammos agrammus.</title>
        <authorList>
            <person name="Jung H.K."/>
            <person name="Kim D.G."/>
            <person name="Zin H."/>
            <person name="Park J."/>
            <person name="Jung H."/>
            <person name="Kim Y.O."/>
            <person name="Kong H.J."/>
            <person name="Kim J.W."/>
            <person name="Kim Y.S."/>
        </authorList>
    </citation>
    <scope>NUCLEOTIDE SEQUENCE [LARGE SCALE GENOMIC DNA]</scope>
    <source>
        <strain evidence="11 12">YPD9-1</strain>
    </source>
</reference>
<comment type="similarity">
    <text evidence="2">Belongs to the ABC transporter superfamily.</text>
</comment>
<dbReference type="InterPro" id="IPR003439">
    <property type="entry name" value="ABC_transporter-like_ATP-bd"/>
</dbReference>